<evidence type="ECO:0000256" key="5">
    <source>
        <dbReference type="SAM" id="Phobius"/>
    </source>
</evidence>
<feature type="transmembrane region" description="Helical" evidence="5">
    <location>
        <begin position="404"/>
        <end position="420"/>
    </location>
</feature>
<keyword evidence="2 5" id="KW-0812">Transmembrane</keyword>
<reference evidence="7 8" key="1">
    <citation type="submission" date="2015-04" db="EMBL/GenBank/DDBJ databases">
        <title>The draft genome sequence of Erythrobacter marinus HWDM-33.</title>
        <authorList>
            <person name="Zhuang L."/>
            <person name="Liu Y."/>
            <person name="Shao Z."/>
        </authorList>
    </citation>
    <scope>NUCLEOTIDE SEQUENCE [LARGE SCALE GENOMIC DNA]</scope>
    <source>
        <strain evidence="7 8">HWDM-33</strain>
    </source>
</reference>
<evidence type="ECO:0000256" key="1">
    <source>
        <dbReference type="ARBA" id="ARBA00004141"/>
    </source>
</evidence>
<keyword evidence="8" id="KW-1185">Reference proteome</keyword>
<dbReference type="GO" id="GO:0016020">
    <property type="term" value="C:membrane"/>
    <property type="evidence" value="ECO:0007669"/>
    <property type="project" value="UniProtKB-SubCell"/>
</dbReference>
<evidence type="ECO:0000313" key="8">
    <source>
        <dbReference type="Proteomes" id="UP000053455"/>
    </source>
</evidence>
<evidence type="ECO:0000256" key="4">
    <source>
        <dbReference type="ARBA" id="ARBA00023136"/>
    </source>
</evidence>
<dbReference type="PANTHER" id="PTHR37422:SF23">
    <property type="entry name" value="TEICHURONIC ACID BIOSYNTHESIS PROTEIN TUAE"/>
    <property type="match status" value="1"/>
</dbReference>
<dbReference type="RefSeq" id="WP_047092482.1">
    <property type="nucleotide sequence ID" value="NZ_LDCP01000001.1"/>
</dbReference>
<proteinExistence type="predicted"/>
<gene>
    <name evidence="7" type="ORF">AAV99_03420</name>
</gene>
<feature type="transmembrane region" description="Helical" evidence="5">
    <location>
        <begin position="224"/>
        <end position="244"/>
    </location>
</feature>
<evidence type="ECO:0000256" key="2">
    <source>
        <dbReference type="ARBA" id="ARBA00022692"/>
    </source>
</evidence>
<feature type="transmembrane region" description="Helical" evidence="5">
    <location>
        <begin position="256"/>
        <end position="276"/>
    </location>
</feature>
<feature type="transmembrane region" description="Helical" evidence="5">
    <location>
        <begin position="380"/>
        <end position="398"/>
    </location>
</feature>
<dbReference type="STRING" id="874156.GCA_001021555_00593"/>
<feature type="transmembrane region" description="Helical" evidence="5">
    <location>
        <begin position="172"/>
        <end position="192"/>
    </location>
</feature>
<dbReference type="AlphaFoldDB" id="A0A0H0XRP3"/>
<feature type="transmembrane region" description="Helical" evidence="5">
    <location>
        <begin position="134"/>
        <end position="152"/>
    </location>
</feature>
<sequence>MLALFLGGGGLAYGLHNLVIQLCALLILAVHRETALRFIRDAPLALRVLVGASLALPLLQLVPLPPEIWQSLPAREPIVAGLELVGTNANAWFPASVDPARTLVAFCGTLAPATIIAIGSMLPAEQRLSLVRAALWACLAAFALGVFQYTSANTAGLLYSERTSADTFYATFTNRNSTALLFVLALALLAGMPRPKSPLWIWIAGAAASLFALAVILTQSRSGMAIGALVGAFLLFRLGFDLLRRRDAGDAPKARTIIMALAGLALLGTVLGTSFLSGGRIADSLDRFSAGAADRPEMWDDGTYAAGQYWPVGSGMGTFDEVFQLHESLEYISPRKAGRAHSDWLEIAIEGGLAALVLGMAWLAWCATNAIPRRSSPNPWMPLAAGVGIACIALQSLIDYPLRNQTLLCFAALLIVMLVRERDEVR</sequence>
<dbReference type="Pfam" id="PF04932">
    <property type="entry name" value="Wzy_C"/>
    <property type="match status" value="1"/>
</dbReference>
<feature type="transmembrane region" description="Helical" evidence="5">
    <location>
        <begin position="42"/>
        <end position="62"/>
    </location>
</feature>
<dbReference type="PANTHER" id="PTHR37422">
    <property type="entry name" value="TEICHURONIC ACID BIOSYNTHESIS PROTEIN TUAE"/>
    <property type="match status" value="1"/>
</dbReference>
<dbReference type="PATRIC" id="fig|874156.12.peg.714"/>
<dbReference type="Proteomes" id="UP000053455">
    <property type="component" value="Unassembled WGS sequence"/>
</dbReference>
<protein>
    <recommendedName>
        <fullName evidence="6">O-antigen ligase-related domain-containing protein</fullName>
    </recommendedName>
</protein>
<comment type="caution">
    <text evidence="7">The sequence shown here is derived from an EMBL/GenBank/DDBJ whole genome shotgun (WGS) entry which is preliminary data.</text>
</comment>
<accession>A0A0H0XRP3</accession>
<evidence type="ECO:0000259" key="6">
    <source>
        <dbReference type="Pfam" id="PF04932"/>
    </source>
</evidence>
<evidence type="ECO:0000313" key="7">
    <source>
        <dbReference type="EMBL" id="KLI64617.1"/>
    </source>
</evidence>
<keyword evidence="4 5" id="KW-0472">Membrane</keyword>
<keyword evidence="3 5" id="KW-1133">Transmembrane helix</keyword>
<comment type="subcellular location">
    <subcellularLocation>
        <location evidence="1">Membrane</location>
        <topology evidence="1">Multi-pass membrane protein</topology>
    </subcellularLocation>
</comment>
<dbReference type="EMBL" id="LBHU01000001">
    <property type="protein sequence ID" value="KLI64617.1"/>
    <property type="molecule type" value="Genomic_DNA"/>
</dbReference>
<organism evidence="7 8">
    <name type="scientific">Aurantiacibacter marinus</name>
    <dbReference type="NCBI Taxonomy" id="874156"/>
    <lineage>
        <taxon>Bacteria</taxon>
        <taxon>Pseudomonadati</taxon>
        <taxon>Pseudomonadota</taxon>
        <taxon>Alphaproteobacteria</taxon>
        <taxon>Sphingomonadales</taxon>
        <taxon>Erythrobacteraceae</taxon>
        <taxon>Aurantiacibacter</taxon>
    </lineage>
</organism>
<feature type="transmembrane region" description="Helical" evidence="5">
    <location>
        <begin position="12"/>
        <end position="30"/>
    </location>
</feature>
<dbReference type="InterPro" id="IPR007016">
    <property type="entry name" value="O-antigen_ligase-rel_domated"/>
</dbReference>
<dbReference type="InterPro" id="IPR051533">
    <property type="entry name" value="WaaL-like"/>
</dbReference>
<feature type="transmembrane region" description="Helical" evidence="5">
    <location>
        <begin position="347"/>
        <end position="368"/>
    </location>
</feature>
<evidence type="ECO:0000256" key="3">
    <source>
        <dbReference type="ARBA" id="ARBA00022989"/>
    </source>
</evidence>
<feature type="transmembrane region" description="Helical" evidence="5">
    <location>
        <begin position="199"/>
        <end position="218"/>
    </location>
</feature>
<feature type="transmembrane region" description="Helical" evidence="5">
    <location>
        <begin position="103"/>
        <end position="122"/>
    </location>
</feature>
<name>A0A0H0XRP3_9SPHN</name>
<feature type="domain" description="O-antigen ligase-related" evidence="6">
    <location>
        <begin position="207"/>
        <end position="358"/>
    </location>
</feature>